<sequence length="50" mass="5348">MTGLDADAVGELAHRHGLRLRELATDAASLESAFMELTADSVEYLAGESR</sequence>
<dbReference type="PATRIC" id="fig|1348663.4.peg.5934"/>
<organism evidence="1 2">
    <name type="scientific">Kitasatospora cheerisanensis KCTC 2395</name>
    <dbReference type="NCBI Taxonomy" id="1348663"/>
    <lineage>
        <taxon>Bacteria</taxon>
        <taxon>Bacillati</taxon>
        <taxon>Actinomycetota</taxon>
        <taxon>Actinomycetes</taxon>
        <taxon>Kitasatosporales</taxon>
        <taxon>Streptomycetaceae</taxon>
        <taxon>Kitasatospora</taxon>
    </lineage>
</organism>
<dbReference type="HOGENOM" id="CLU_3118802_0_0_11"/>
<proteinExistence type="predicted"/>
<evidence type="ECO:0008006" key="3">
    <source>
        <dbReference type="Google" id="ProtNLM"/>
    </source>
</evidence>
<dbReference type="eggNOG" id="COG1131">
    <property type="taxonomic scope" value="Bacteria"/>
</dbReference>
<accession>A0A066YVK4</accession>
<dbReference type="AlphaFoldDB" id="A0A066YVK4"/>
<keyword evidence="2" id="KW-1185">Reference proteome</keyword>
<evidence type="ECO:0000313" key="1">
    <source>
        <dbReference type="EMBL" id="KDN82116.1"/>
    </source>
</evidence>
<dbReference type="Proteomes" id="UP000027178">
    <property type="component" value="Unassembled WGS sequence"/>
</dbReference>
<comment type="caution">
    <text evidence="1">The sequence shown here is derived from an EMBL/GenBank/DDBJ whole genome shotgun (WGS) entry which is preliminary data.</text>
</comment>
<protein>
    <recommendedName>
        <fullName evidence="3">ABC transporter ATP-binding protein</fullName>
    </recommendedName>
</protein>
<evidence type="ECO:0000313" key="2">
    <source>
        <dbReference type="Proteomes" id="UP000027178"/>
    </source>
</evidence>
<name>A0A066YVK4_9ACTN</name>
<reference evidence="1 2" key="1">
    <citation type="submission" date="2014-05" db="EMBL/GenBank/DDBJ databases">
        <title>Draft Genome Sequence of Kitasatospora cheerisanensis KCTC 2395.</title>
        <authorList>
            <person name="Nam D.H."/>
        </authorList>
    </citation>
    <scope>NUCLEOTIDE SEQUENCE [LARGE SCALE GENOMIC DNA]</scope>
    <source>
        <strain evidence="1 2">KCTC 2395</strain>
    </source>
</reference>
<dbReference type="EMBL" id="JNBY01000123">
    <property type="protein sequence ID" value="KDN82116.1"/>
    <property type="molecule type" value="Genomic_DNA"/>
</dbReference>
<gene>
    <name evidence="1" type="ORF">KCH_61320</name>
</gene>